<evidence type="ECO:0000256" key="3">
    <source>
        <dbReference type="ARBA" id="ARBA00023163"/>
    </source>
</evidence>
<dbReference type="Pfam" id="PF00356">
    <property type="entry name" value="LacI"/>
    <property type="match status" value="1"/>
</dbReference>
<dbReference type="Pfam" id="PF13377">
    <property type="entry name" value="Peripla_BP_3"/>
    <property type="match status" value="1"/>
</dbReference>
<feature type="domain" description="HTH lacI-type" evidence="4">
    <location>
        <begin position="3"/>
        <end position="57"/>
    </location>
</feature>
<dbReference type="CDD" id="cd06267">
    <property type="entry name" value="PBP1_LacI_sugar_binding-like"/>
    <property type="match status" value="1"/>
</dbReference>
<dbReference type="AlphaFoldDB" id="A0A1H4JAW9"/>
<dbReference type="Gene3D" id="1.10.260.40">
    <property type="entry name" value="lambda repressor-like DNA-binding domains"/>
    <property type="match status" value="1"/>
</dbReference>
<protein>
    <submittedName>
        <fullName evidence="5">Transcriptional regulator, LacI family</fullName>
    </submittedName>
</protein>
<evidence type="ECO:0000256" key="2">
    <source>
        <dbReference type="ARBA" id="ARBA00023125"/>
    </source>
</evidence>
<dbReference type="InterPro" id="IPR000843">
    <property type="entry name" value="HTH_LacI"/>
</dbReference>
<accession>A0A1H4JAW9</accession>
<dbReference type="PANTHER" id="PTHR30146:SF109">
    <property type="entry name" value="HTH-TYPE TRANSCRIPTIONAL REGULATOR GALS"/>
    <property type="match status" value="1"/>
</dbReference>
<dbReference type="OrthoDB" id="128688at2"/>
<keyword evidence="3" id="KW-0804">Transcription</keyword>
<sequence>MKIRLQDIADDLKLSKMTISRVLRGHVDVSADTKALVLKRMQELNYRPNISARSLRTGQAYLVGLVVRDLRDPHVADVCRGLNRVFRAASYGLVVSSTDDDPEGEEREAELHLSRQVDALFLFGNDGSPDAPEALRNSHVPIVYLGRKPATLPAWSVGLREIEVGKAAAEHLFARSACRIAYLRGPRTFAADQRFSGYLEAHRDAGIAPRQELAIEPRHGGSEYESAFGAVRGMLQGRMAPDGVMAYTDALAAGARDAALGRGLRVPEDFQVIGCGNNLQVCSIGPALSSVDLAGEEIGTKAGRLALKAIENGANDKPRSLTVSPRVIARATTRSTTTAGREKKG</sequence>
<evidence type="ECO:0000259" key="4">
    <source>
        <dbReference type="PROSITE" id="PS50932"/>
    </source>
</evidence>
<dbReference type="Proteomes" id="UP000182409">
    <property type="component" value="Unassembled WGS sequence"/>
</dbReference>
<dbReference type="SUPFAM" id="SSF47413">
    <property type="entry name" value="lambda repressor-like DNA-binding domains"/>
    <property type="match status" value="1"/>
</dbReference>
<evidence type="ECO:0000313" key="5">
    <source>
        <dbReference type="EMBL" id="SEB43297.1"/>
    </source>
</evidence>
<dbReference type="CDD" id="cd01392">
    <property type="entry name" value="HTH_LacI"/>
    <property type="match status" value="1"/>
</dbReference>
<dbReference type="SMART" id="SM00354">
    <property type="entry name" value="HTH_LACI"/>
    <property type="match status" value="1"/>
</dbReference>
<proteinExistence type="predicted"/>
<organism evidence="5 6">
    <name type="scientific">Terriglobus roseus</name>
    <dbReference type="NCBI Taxonomy" id="392734"/>
    <lineage>
        <taxon>Bacteria</taxon>
        <taxon>Pseudomonadati</taxon>
        <taxon>Acidobacteriota</taxon>
        <taxon>Terriglobia</taxon>
        <taxon>Terriglobales</taxon>
        <taxon>Acidobacteriaceae</taxon>
        <taxon>Terriglobus</taxon>
    </lineage>
</organism>
<dbReference type="SUPFAM" id="SSF53822">
    <property type="entry name" value="Periplasmic binding protein-like I"/>
    <property type="match status" value="1"/>
</dbReference>
<keyword evidence="1" id="KW-0805">Transcription regulation</keyword>
<reference evidence="5 6" key="1">
    <citation type="submission" date="2016-10" db="EMBL/GenBank/DDBJ databases">
        <authorList>
            <person name="de Groot N.N."/>
        </authorList>
    </citation>
    <scope>NUCLEOTIDE SEQUENCE [LARGE SCALE GENOMIC DNA]</scope>
    <source>
        <strain evidence="5 6">AB35.6</strain>
    </source>
</reference>
<name>A0A1H4JAW9_9BACT</name>
<evidence type="ECO:0000313" key="6">
    <source>
        <dbReference type="Proteomes" id="UP000182409"/>
    </source>
</evidence>
<keyword evidence="2" id="KW-0238">DNA-binding</keyword>
<evidence type="ECO:0000256" key="1">
    <source>
        <dbReference type="ARBA" id="ARBA00023015"/>
    </source>
</evidence>
<dbReference type="InterPro" id="IPR028082">
    <property type="entry name" value="Peripla_BP_I"/>
</dbReference>
<dbReference type="GO" id="GO:0000976">
    <property type="term" value="F:transcription cis-regulatory region binding"/>
    <property type="evidence" value="ECO:0007669"/>
    <property type="project" value="TreeGrafter"/>
</dbReference>
<gene>
    <name evidence="5" type="ORF">SAMN05443244_0484</name>
</gene>
<dbReference type="InterPro" id="IPR046335">
    <property type="entry name" value="LacI/GalR-like_sensor"/>
</dbReference>
<dbReference type="PANTHER" id="PTHR30146">
    <property type="entry name" value="LACI-RELATED TRANSCRIPTIONAL REPRESSOR"/>
    <property type="match status" value="1"/>
</dbReference>
<dbReference type="Gene3D" id="3.40.50.2300">
    <property type="match status" value="2"/>
</dbReference>
<dbReference type="EMBL" id="FNSD01000001">
    <property type="protein sequence ID" value="SEB43297.1"/>
    <property type="molecule type" value="Genomic_DNA"/>
</dbReference>
<dbReference type="GO" id="GO:0003700">
    <property type="term" value="F:DNA-binding transcription factor activity"/>
    <property type="evidence" value="ECO:0007669"/>
    <property type="project" value="TreeGrafter"/>
</dbReference>
<dbReference type="PROSITE" id="PS50932">
    <property type="entry name" value="HTH_LACI_2"/>
    <property type="match status" value="1"/>
</dbReference>
<dbReference type="InterPro" id="IPR010982">
    <property type="entry name" value="Lambda_DNA-bd_dom_sf"/>
</dbReference>
<dbReference type="RefSeq" id="WP_074652182.1">
    <property type="nucleotide sequence ID" value="NZ_FNSD01000001.1"/>
</dbReference>